<gene>
    <name evidence="1" type="ORF">L7E55_13130</name>
</gene>
<dbReference type="EMBL" id="JAKOAV010000027">
    <property type="protein sequence ID" value="MDF9409285.1"/>
    <property type="molecule type" value="Genomic_DNA"/>
</dbReference>
<dbReference type="AlphaFoldDB" id="A0A9X4H301"/>
<keyword evidence="2" id="KW-1185">Reference proteome</keyword>
<name>A0A9X4H301_9FIRM</name>
<sequence>MGEQGDVLLGEQGGEQGDVLFASLSRGKQKERPPASLKRKALRLKISEF</sequence>
<dbReference type="RefSeq" id="WP_277444739.1">
    <property type="nucleotide sequence ID" value="NZ_JAKOAV010000027.1"/>
</dbReference>
<accession>A0A9X4H301</accession>
<reference evidence="1" key="1">
    <citation type="submission" date="2022-02" db="EMBL/GenBank/DDBJ databases">
        <authorList>
            <person name="Leng L."/>
        </authorList>
    </citation>
    <scope>NUCLEOTIDE SEQUENCE</scope>
    <source>
        <strain evidence="1">JI</strain>
    </source>
</reference>
<organism evidence="1 2">
    <name type="scientific">Pelotomaculum isophthalicicum JI</name>
    <dbReference type="NCBI Taxonomy" id="947010"/>
    <lineage>
        <taxon>Bacteria</taxon>
        <taxon>Bacillati</taxon>
        <taxon>Bacillota</taxon>
        <taxon>Clostridia</taxon>
        <taxon>Eubacteriales</taxon>
        <taxon>Desulfotomaculaceae</taxon>
        <taxon>Pelotomaculum</taxon>
    </lineage>
</organism>
<protein>
    <submittedName>
        <fullName evidence="1">Uncharacterized protein</fullName>
    </submittedName>
</protein>
<comment type="caution">
    <text evidence="1">The sequence shown here is derived from an EMBL/GenBank/DDBJ whole genome shotgun (WGS) entry which is preliminary data.</text>
</comment>
<proteinExistence type="predicted"/>
<dbReference type="Proteomes" id="UP001154312">
    <property type="component" value="Unassembled WGS sequence"/>
</dbReference>
<evidence type="ECO:0000313" key="2">
    <source>
        <dbReference type="Proteomes" id="UP001154312"/>
    </source>
</evidence>
<evidence type="ECO:0000313" key="1">
    <source>
        <dbReference type="EMBL" id="MDF9409285.1"/>
    </source>
</evidence>